<sequence>MARPRSSTPETKKLLKSARNRRHYEKKKRLGAIRKRLTARGIARYREQVPGPLILSRNLSILNQDHLRALNGRLQAWGFVDDHATFVSDAEESVLPLLGKKDLLRKWVRAQEDWLEEGKSLLDGMRQVVGGTVLSELNPHEVGELFHSIMSTSYTVQYMMVGVEFALDKLGDV</sequence>
<feature type="region of interest" description="Disordered" evidence="1">
    <location>
        <begin position="1"/>
        <end position="21"/>
    </location>
</feature>
<dbReference type="Proteomes" id="UP000256964">
    <property type="component" value="Unassembled WGS sequence"/>
</dbReference>
<evidence type="ECO:0000256" key="1">
    <source>
        <dbReference type="SAM" id="MobiDB-lite"/>
    </source>
</evidence>
<keyword evidence="3" id="KW-1185">Reference proteome</keyword>
<evidence type="ECO:0000313" key="2">
    <source>
        <dbReference type="EMBL" id="RDX39927.1"/>
    </source>
</evidence>
<proteinExistence type="predicted"/>
<evidence type="ECO:0000313" key="3">
    <source>
        <dbReference type="Proteomes" id="UP000256964"/>
    </source>
</evidence>
<gene>
    <name evidence="2" type="ORF">OH76DRAFT_1490728</name>
</gene>
<dbReference type="OrthoDB" id="2747044at2759"/>
<name>A0A371CI07_9APHY</name>
<organism evidence="2 3">
    <name type="scientific">Lentinus brumalis</name>
    <dbReference type="NCBI Taxonomy" id="2498619"/>
    <lineage>
        <taxon>Eukaryota</taxon>
        <taxon>Fungi</taxon>
        <taxon>Dikarya</taxon>
        <taxon>Basidiomycota</taxon>
        <taxon>Agaricomycotina</taxon>
        <taxon>Agaricomycetes</taxon>
        <taxon>Polyporales</taxon>
        <taxon>Polyporaceae</taxon>
        <taxon>Lentinus</taxon>
    </lineage>
</organism>
<reference evidence="2 3" key="1">
    <citation type="journal article" date="2018" name="Biotechnol. Biofuels">
        <title>Integrative visual omics of the white-rot fungus Polyporus brumalis exposes the biotechnological potential of its oxidative enzymes for delignifying raw plant biomass.</title>
        <authorList>
            <person name="Miyauchi S."/>
            <person name="Rancon A."/>
            <person name="Drula E."/>
            <person name="Hage H."/>
            <person name="Chaduli D."/>
            <person name="Favel A."/>
            <person name="Grisel S."/>
            <person name="Henrissat B."/>
            <person name="Herpoel-Gimbert I."/>
            <person name="Ruiz-Duenas F.J."/>
            <person name="Chevret D."/>
            <person name="Hainaut M."/>
            <person name="Lin J."/>
            <person name="Wang M."/>
            <person name="Pangilinan J."/>
            <person name="Lipzen A."/>
            <person name="Lesage-Meessen L."/>
            <person name="Navarro D."/>
            <person name="Riley R."/>
            <person name="Grigoriev I.V."/>
            <person name="Zhou S."/>
            <person name="Raouche S."/>
            <person name="Rosso M.N."/>
        </authorList>
    </citation>
    <scope>NUCLEOTIDE SEQUENCE [LARGE SCALE GENOMIC DNA]</scope>
    <source>
        <strain evidence="2 3">BRFM 1820</strain>
    </source>
</reference>
<dbReference type="AlphaFoldDB" id="A0A371CI07"/>
<protein>
    <submittedName>
        <fullName evidence="2">Uncharacterized protein</fullName>
    </submittedName>
</protein>
<accession>A0A371CI07</accession>
<dbReference type="EMBL" id="KZ857614">
    <property type="protein sequence ID" value="RDX39927.1"/>
    <property type="molecule type" value="Genomic_DNA"/>
</dbReference>